<sequence length="95" mass="10489">MDSSPRPISIAAMVDEFGMWDWSRISPFIPVPVARKIAATKPPSPSLGPDVPGWRWESNRVFSMSSVYERGLVRTLTIRSVGGAICGLLMDVVER</sequence>
<organism evidence="1 2">
    <name type="scientific">Hibiscus sabdariffa</name>
    <name type="common">roselle</name>
    <dbReference type="NCBI Taxonomy" id="183260"/>
    <lineage>
        <taxon>Eukaryota</taxon>
        <taxon>Viridiplantae</taxon>
        <taxon>Streptophyta</taxon>
        <taxon>Embryophyta</taxon>
        <taxon>Tracheophyta</taxon>
        <taxon>Spermatophyta</taxon>
        <taxon>Magnoliopsida</taxon>
        <taxon>eudicotyledons</taxon>
        <taxon>Gunneridae</taxon>
        <taxon>Pentapetalae</taxon>
        <taxon>rosids</taxon>
        <taxon>malvids</taxon>
        <taxon>Malvales</taxon>
        <taxon>Malvaceae</taxon>
        <taxon>Malvoideae</taxon>
        <taxon>Hibiscus</taxon>
    </lineage>
</organism>
<name>A0ABR2S1Q5_9ROSI</name>
<proteinExistence type="predicted"/>
<accession>A0ABR2S1Q5</accession>
<reference evidence="1 2" key="1">
    <citation type="journal article" date="2024" name="G3 (Bethesda)">
        <title>Genome assembly of Hibiscus sabdariffa L. provides insights into metabolisms of medicinal natural products.</title>
        <authorList>
            <person name="Kim T."/>
        </authorList>
    </citation>
    <scope>NUCLEOTIDE SEQUENCE [LARGE SCALE GENOMIC DNA]</scope>
    <source>
        <strain evidence="1">TK-2024</strain>
        <tissue evidence="1">Old leaves</tissue>
    </source>
</reference>
<protein>
    <submittedName>
        <fullName evidence="1">Uncharacterized protein</fullName>
    </submittedName>
</protein>
<dbReference type="Proteomes" id="UP001396334">
    <property type="component" value="Unassembled WGS sequence"/>
</dbReference>
<dbReference type="EMBL" id="JBBPBN010000017">
    <property type="protein sequence ID" value="KAK9019200.1"/>
    <property type="molecule type" value="Genomic_DNA"/>
</dbReference>
<gene>
    <name evidence="1" type="ORF">V6N11_053727</name>
</gene>
<evidence type="ECO:0000313" key="2">
    <source>
        <dbReference type="Proteomes" id="UP001396334"/>
    </source>
</evidence>
<keyword evidence="2" id="KW-1185">Reference proteome</keyword>
<comment type="caution">
    <text evidence="1">The sequence shown here is derived from an EMBL/GenBank/DDBJ whole genome shotgun (WGS) entry which is preliminary data.</text>
</comment>
<evidence type="ECO:0000313" key="1">
    <source>
        <dbReference type="EMBL" id="KAK9019200.1"/>
    </source>
</evidence>